<sequence length="98" mass="11238">MRHKLIFMALRRNRIIVRDFLARSFRSLNALVRPPQPPHQENVCVRFVGCGIRCPGAVVLVCLFRLCELATAAVLPEHMWLRLSVSVSVGRVLRSMRE</sequence>
<reference evidence="1 3" key="2">
    <citation type="journal article" date="2018" name="Plant J.">
        <title>The Physcomitrella patens chromosome-scale assembly reveals moss genome structure and evolution.</title>
        <authorList>
            <person name="Lang D."/>
            <person name="Ullrich K.K."/>
            <person name="Murat F."/>
            <person name="Fuchs J."/>
            <person name="Jenkins J."/>
            <person name="Haas F.B."/>
            <person name="Piednoel M."/>
            <person name="Gundlach H."/>
            <person name="Van Bel M."/>
            <person name="Meyberg R."/>
            <person name="Vives C."/>
            <person name="Morata J."/>
            <person name="Symeonidi A."/>
            <person name="Hiss M."/>
            <person name="Muchero W."/>
            <person name="Kamisugi Y."/>
            <person name="Saleh O."/>
            <person name="Blanc G."/>
            <person name="Decker E.L."/>
            <person name="van Gessel N."/>
            <person name="Grimwood J."/>
            <person name="Hayes R.D."/>
            <person name="Graham S.W."/>
            <person name="Gunter L.E."/>
            <person name="McDaniel S.F."/>
            <person name="Hoernstein S.N.W."/>
            <person name="Larsson A."/>
            <person name="Li F.W."/>
            <person name="Perroud P.F."/>
            <person name="Phillips J."/>
            <person name="Ranjan P."/>
            <person name="Rokshar D.S."/>
            <person name="Rothfels C.J."/>
            <person name="Schneider L."/>
            <person name="Shu S."/>
            <person name="Stevenson D.W."/>
            <person name="Thummler F."/>
            <person name="Tillich M."/>
            <person name="Villarreal Aguilar J.C."/>
            <person name="Widiez T."/>
            <person name="Wong G.K."/>
            <person name="Wymore A."/>
            <person name="Zhang Y."/>
            <person name="Zimmer A.D."/>
            <person name="Quatrano R.S."/>
            <person name="Mayer K.F.X."/>
            <person name="Goodstein D."/>
            <person name="Casacuberta J.M."/>
            <person name="Vandepoele K."/>
            <person name="Reski R."/>
            <person name="Cuming A.C."/>
            <person name="Tuskan G.A."/>
            <person name="Maumus F."/>
            <person name="Salse J."/>
            <person name="Schmutz J."/>
            <person name="Rensing S.A."/>
        </authorList>
    </citation>
    <scope>NUCLEOTIDE SEQUENCE [LARGE SCALE GENOMIC DNA]</scope>
    <source>
        <strain evidence="2 3">cv. Gransden 2004</strain>
    </source>
</reference>
<name>A0A2K1J8L4_PHYPA</name>
<evidence type="ECO:0000313" key="1">
    <source>
        <dbReference type="EMBL" id="PNR37868.1"/>
    </source>
</evidence>
<dbReference type="EMBL" id="ABEU02000016">
    <property type="protein sequence ID" value="PNR37868.1"/>
    <property type="molecule type" value="Genomic_DNA"/>
</dbReference>
<evidence type="ECO:0000313" key="3">
    <source>
        <dbReference type="Proteomes" id="UP000006727"/>
    </source>
</evidence>
<dbReference type="Gramene" id="Pp3c16_14440V3.2">
    <property type="protein sequence ID" value="PAC:32985227.CDS.1"/>
    <property type="gene ID" value="Pp3c16_14440"/>
</dbReference>
<protein>
    <submittedName>
        <fullName evidence="1 2">Uncharacterized protein</fullName>
    </submittedName>
</protein>
<gene>
    <name evidence="1" type="ORF">PHYPA_020977</name>
</gene>
<dbReference type="AlphaFoldDB" id="A0A2K1J8L4"/>
<dbReference type="InParanoid" id="A0A2K1J8L4"/>
<keyword evidence="3" id="KW-1185">Reference proteome</keyword>
<evidence type="ECO:0000313" key="2">
    <source>
        <dbReference type="EnsemblPlants" id="PAC:32985226.CDS.1"/>
    </source>
</evidence>
<dbReference type="EnsemblPlants" id="Pp3c16_14440V3.2">
    <property type="protein sequence ID" value="PAC:32985227.CDS.1"/>
    <property type="gene ID" value="Pp3c16_14440"/>
</dbReference>
<reference evidence="2" key="3">
    <citation type="submission" date="2020-12" db="UniProtKB">
        <authorList>
            <consortium name="EnsemblPlants"/>
        </authorList>
    </citation>
    <scope>IDENTIFICATION</scope>
</reference>
<proteinExistence type="predicted"/>
<organism evidence="1">
    <name type="scientific">Physcomitrium patens</name>
    <name type="common">Spreading-leaved earth moss</name>
    <name type="synonym">Physcomitrella patens</name>
    <dbReference type="NCBI Taxonomy" id="3218"/>
    <lineage>
        <taxon>Eukaryota</taxon>
        <taxon>Viridiplantae</taxon>
        <taxon>Streptophyta</taxon>
        <taxon>Embryophyta</taxon>
        <taxon>Bryophyta</taxon>
        <taxon>Bryophytina</taxon>
        <taxon>Bryopsida</taxon>
        <taxon>Funariidae</taxon>
        <taxon>Funariales</taxon>
        <taxon>Funariaceae</taxon>
        <taxon>Physcomitrium</taxon>
    </lineage>
</organism>
<dbReference type="EnsemblPlants" id="Pp3c16_14440V3.1">
    <property type="protein sequence ID" value="PAC:32985226.CDS.1"/>
    <property type="gene ID" value="Pp3c16_14440"/>
</dbReference>
<accession>A0A2K1J8L4</accession>
<dbReference type="Proteomes" id="UP000006727">
    <property type="component" value="Chromosome 16"/>
</dbReference>
<dbReference type="Gramene" id="Pp3c16_14440V3.1">
    <property type="protein sequence ID" value="PAC:32985226.CDS.1"/>
    <property type="gene ID" value="Pp3c16_14440"/>
</dbReference>
<reference evidence="1 3" key="1">
    <citation type="journal article" date="2008" name="Science">
        <title>The Physcomitrella genome reveals evolutionary insights into the conquest of land by plants.</title>
        <authorList>
            <person name="Rensing S."/>
            <person name="Lang D."/>
            <person name="Zimmer A."/>
            <person name="Terry A."/>
            <person name="Salamov A."/>
            <person name="Shapiro H."/>
            <person name="Nishiyama T."/>
            <person name="Perroud P.-F."/>
            <person name="Lindquist E."/>
            <person name="Kamisugi Y."/>
            <person name="Tanahashi T."/>
            <person name="Sakakibara K."/>
            <person name="Fujita T."/>
            <person name="Oishi K."/>
            <person name="Shin-I T."/>
            <person name="Kuroki Y."/>
            <person name="Toyoda A."/>
            <person name="Suzuki Y."/>
            <person name="Hashimoto A."/>
            <person name="Yamaguchi K."/>
            <person name="Sugano A."/>
            <person name="Kohara Y."/>
            <person name="Fujiyama A."/>
            <person name="Anterola A."/>
            <person name="Aoki S."/>
            <person name="Ashton N."/>
            <person name="Barbazuk W.B."/>
            <person name="Barker E."/>
            <person name="Bennetzen J."/>
            <person name="Bezanilla M."/>
            <person name="Blankenship R."/>
            <person name="Cho S.H."/>
            <person name="Dutcher S."/>
            <person name="Estelle M."/>
            <person name="Fawcett J.A."/>
            <person name="Gundlach H."/>
            <person name="Hanada K."/>
            <person name="Heyl A."/>
            <person name="Hicks K.A."/>
            <person name="Hugh J."/>
            <person name="Lohr M."/>
            <person name="Mayer K."/>
            <person name="Melkozernov A."/>
            <person name="Murata T."/>
            <person name="Nelson D."/>
            <person name="Pils B."/>
            <person name="Prigge M."/>
            <person name="Reiss B."/>
            <person name="Renner T."/>
            <person name="Rombauts S."/>
            <person name="Rushton P."/>
            <person name="Sanderfoot A."/>
            <person name="Schween G."/>
            <person name="Shiu S.-H."/>
            <person name="Stueber K."/>
            <person name="Theodoulou F.L."/>
            <person name="Tu H."/>
            <person name="Van de Peer Y."/>
            <person name="Verrier P.J."/>
            <person name="Waters E."/>
            <person name="Wood A."/>
            <person name="Yang L."/>
            <person name="Cove D."/>
            <person name="Cuming A."/>
            <person name="Hasebe M."/>
            <person name="Lucas S."/>
            <person name="Mishler D.B."/>
            <person name="Reski R."/>
            <person name="Grigoriev I."/>
            <person name="Quatrano R.S."/>
            <person name="Boore J.L."/>
        </authorList>
    </citation>
    <scope>NUCLEOTIDE SEQUENCE [LARGE SCALE GENOMIC DNA]</scope>
    <source>
        <strain evidence="2 3">cv. Gransden 2004</strain>
    </source>
</reference>